<dbReference type="EMBL" id="CP041636">
    <property type="protein sequence ID" value="QDO97423.1"/>
    <property type="molecule type" value="Genomic_DNA"/>
</dbReference>
<dbReference type="AlphaFoldDB" id="A0A516H0V6"/>
<gene>
    <name evidence="4" type="ORF">FNB15_09165</name>
</gene>
<dbReference type="Pfam" id="PF08281">
    <property type="entry name" value="Sigma70_r4_2"/>
    <property type="match status" value="1"/>
</dbReference>
<proteinExistence type="predicted"/>
<dbReference type="InterPro" id="IPR013325">
    <property type="entry name" value="RNA_pol_sigma_r2"/>
</dbReference>
<dbReference type="SUPFAM" id="SSF48452">
    <property type="entry name" value="TPR-like"/>
    <property type="match status" value="1"/>
</dbReference>
<evidence type="ECO:0000313" key="4">
    <source>
        <dbReference type="EMBL" id="QDO97423.1"/>
    </source>
</evidence>
<evidence type="ECO:0000313" key="5">
    <source>
        <dbReference type="Proteomes" id="UP000317496"/>
    </source>
</evidence>
<dbReference type="Gene3D" id="1.10.10.10">
    <property type="entry name" value="Winged helix-like DNA-binding domain superfamily/Winged helix DNA-binding domain"/>
    <property type="match status" value="1"/>
</dbReference>
<dbReference type="PANTHER" id="PTHR47756">
    <property type="entry name" value="BLL6612 PROTEIN-RELATED"/>
    <property type="match status" value="1"/>
</dbReference>
<dbReference type="NCBIfam" id="TIGR02937">
    <property type="entry name" value="sigma70-ECF"/>
    <property type="match status" value="1"/>
</dbReference>
<reference evidence="4 5" key="1">
    <citation type="submission" date="2019-07" db="EMBL/GenBank/DDBJ databases">
        <title>Genome sequencing for Ferrovibrio sp. K5.</title>
        <authorList>
            <person name="Park S.-J."/>
        </authorList>
    </citation>
    <scope>NUCLEOTIDE SEQUENCE [LARGE SCALE GENOMIC DNA]</scope>
    <source>
        <strain evidence="4 5">K5</strain>
    </source>
</reference>
<dbReference type="InterPro" id="IPR013249">
    <property type="entry name" value="RNA_pol_sigma70_r4_t2"/>
</dbReference>
<dbReference type="RefSeq" id="WP_144068404.1">
    <property type="nucleotide sequence ID" value="NZ_CP041636.1"/>
</dbReference>
<dbReference type="InterPro" id="IPR036388">
    <property type="entry name" value="WH-like_DNA-bd_sf"/>
</dbReference>
<dbReference type="InterPro" id="IPR046531">
    <property type="entry name" value="DUF6596"/>
</dbReference>
<dbReference type="SUPFAM" id="SSF88659">
    <property type="entry name" value="Sigma3 and sigma4 domains of RNA polymerase sigma factors"/>
    <property type="match status" value="1"/>
</dbReference>
<keyword evidence="5" id="KW-1185">Reference proteome</keyword>
<feature type="domain" description="DUF6596" evidence="3">
    <location>
        <begin position="184"/>
        <end position="284"/>
    </location>
</feature>
<dbReference type="GO" id="GO:0016987">
    <property type="term" value="F:sigma factor activity"/>
    <property type="evidence" value="ECO:0007669"/>
    <property type="project" value="InterPro"/>
</dbReference>
<dbReference type="Pfam" id="PF04542">
    <property type="entry name" value="Sigma70_r2"/>
    <property type="match status" value="1"/>
</dbReference>
<dbReference type="OrthoDB" id="9780299at2"/>
<dbReference type="InterPro" id="IPR013324">
    <property type="entry name" value="RNA_pol_sigma_r3/r4-like"/>
</dbReference>
<dbReference type="SUPFAM" id="SSF88946">
    <property type="entry name" value="Sigma2 domain of RNA polymerase sigma factors"/>
    <property type="match status" value="1"/>
</dbReference>
<dbReference type="GO" id="GO:0003677">
    <property type="term" value="F:DNA binding"/>
    <property type="evidence" value="ECO:0007669"/>
    <property type="project" value="InterPro"/>
</dbReference>
<sequence length="415" mass="45375">MTDLTWIDTALKSARPQAVAALLRYFRGDLDRAEEAFQEACLRALQNWPGKGPPRDPAAWLIFVGRNSGVDDARRSLKHVALPEDDSLTDGGDVQDDMAERLDGAQYRDDILRLLFICCHPDLPNTQQIALALRIVSGLTVAEIASAFLVSESAMEQRITRAKRRIGEAEIAFATPGAAERVERLGVVAAMLYLLFNEGYSASGGDALIRQPLCAEAIRLARLLLRLFPSEPEIMGLTALMLLQHARAGARLDADGQIILLDDQDRSRWDADLIQEGLALLDKAVRHAKPGPMQVQAAIAALHARAAQAEDTDWAQIVQLYTTLERMQPSPVIALNRAVAVSKADSPEAALDLIEPLGPALANYFYFFGVKGALLQQLGRNEDARVAFDRAIALARTPAEAAHIRQHLDKLSKTA</sequence>
<dbReference type="InterPro" id="IPR014284">
    <property type="entry name" value="RNA_pol_sigma-70_dom"/>
</dbReference>
<feature type="domain" description="RNA polymerase sigma factor 70 region 4 type 2" evidence="2">
    <location>
        <begin position="115"/>
        <end position="166"/>
    </location>
</feature>
<feature type="domain" description="RNA polymerase sigma-70 region 2" evidence="1">
    <location>
        <begin position="18"/>
        <end position="75"/>
    </location>
</feature>
<dbReference type="GO" id="GO:0006352">
    <property type="term" value="P:DNA-templated transcription initiation"/>
    <property type="evidence" value="ECO:0007669"/>
    <property type="project" value="InterPro"/>
</dbReference>
<accession>A0A516H0V6</accession>
<dbReference type="KEGG" id="fer:FNB15_09165"/>
<dbReference type="Proteomes" id="UP000317496">
    <property type="component" value="Chromosome"/>
</dbReference>
<evidence type="ECO:0000259" key="1">
    <source>
        <dbReference type="Pfam" id="PF04542"/>
    </source>
</evidence>
<evidence type="ECO:0000259" key="3">
    <source>
        <dbReference type="Pfam" id="PF20239"/>
    </source>
</evidence>
<dbReference type="InterPro" id="IPR011990">
    <property type="entry name" value="TPR-like_helical_dom_sf"/>
</dbReference>
<protein>
    <submittedName>
        <fullName evidence="4">RNA polymerase sigma factor</fullName>
    </submittedName>
</protein>
<dbReference type="Pfam" id="PF20239">
    <property type="entry name" value="DUF6596"/>
    <property type="match status" value="1"/>
</dbReference>
<dbReference type="InterPro" id="IPR007627">
    <property type="entry name" value="RNA_pol_sigma70_r2"/>
</dbReference>
<organism evidence="4 5">
    <name type="scientific">Ferrovibrio terrae</name>
    <dbReference type="NCBI Taxonomy" id="2594003"/>
    <lineage>
        <taxon>Bacteria</taxon>
        <taxon>Pseudomonadati</taxon>
        <taxon>Pseudomonadota</taxon>
        <taxon>Alphaproteobacteria</taxon>
        <taxon>Rhodospirillales</taxon>
        <taxon>Rhodospirillaceae</taxon>
        <taxon>Ferrovibrio</taxon>
    </lineage>
</organism>
<evidence type="ECO:0000259" key="2">
    <source>
        <dbReference type="Pfam" id="PF08281"/>
    </source>
</evidence>
<dbReference type="PANTHER" id="PTHR47756:SF1">
    <property type="entry name" value="BLL0085 PROTEIN"/>
    <property type="match status" value="1"/>
</dbReference>
<name>A0A516H0V6_9PROT</name>
<dbReference type="Gene3D" id="1.10.1740.10">
    <property type="match status" value="1"/>
</dbReference>